<dbReference type="AlphaFoldDB" id="A0A5J6LHQ2"/>
<dbReference type="InterPro" id="IPR040423">
    <property type="entry name" value="PEA_transferase"/>
</dbReference>
<dbReference type="GO" id="GO:0009244">
    <property type="term" value="P:lipopolysaccharide core region biosynthetic process"/>
    <property type="evidence" value="ECO:0007669"/>
    <property type="project" value="TreeGrafter"/>
</dbReference>
<keyword evidence="6 8" id="KW-1133">Transmembrane helix</keyword>
<dbReference type="InterPro" id="IPR017850">
    <property type="entry name" value="Alkaline_phosphatase_core_sf"/>
</dbReference>
<dbReference type="EMBL" id="CP044222">
    <property type="protein sequence ID" value="QEW07913.1"/>
    <property type="molecule type" value="Genomic_DNA"/>
</dbReference>
<evidence type="ECO:0000256" key="5">
    <source>
        <dbReference type="ARBA" id="ARBA00022692"/>
    </source>
</evidence>
<comment type="subcellular location">
    <subcellularLocation>
        <location evidence="1">Cell inner membrane</location>
        <topology evidence="1">Multi-pass membrane protein</topology>
    </subcellularLocation>
</comment>
<feature type="domain" description="Phosphoethanolamine transferase N-terminal" evidence="10">
    <location>
        <begin position="62"/>
        <end position="210"/>
    </location>
</feature>
<proteinExistence type="predicted"/>
<dbReference type="Gene3D" id="3.40.720.10">
    <property type="entry name" value="Alkaline Phosphatase, subunit A"/>
    <property type="match status" value="1"/>
</dbReference>
<evidence type="ECO:0000256" key="2">
    <source>
        <dbReference type="ARBA" id="ARBA00022475"/>
    </source>
</evidence>
<keyword evidence="2" id="KW-1003">Cell membrane</keyword>
<dbReference type="GO" id="GO:0005886">
    <property type="term" value="C:plasma membrane"/>
    <property type="evidence" value="ECO:0007669"/>
    <property type="project" value="UniProtKB-SubCell"/>
</dbReference>
<dbReference type="SUPFAM" id="SSF53649">
    <property type="entry name" value="Alkaline phosphatase-like"/>
    <property type="match status" value="1"/>
</dbReference>
<dbReference type="NCBIfam" id="NF028537">
    <property type="entry name" value="P_eth_NH2_trans"/>
    <property type="match status" value="1"/>
</dbReference>
<feature type="transmembrane region" description="Helical" evidence="8">
    <location>
        <begin position="155"/>
        <end position="176"/>
    </location>
</feature>
<name>A0A5J6LHQ2_9GAMM</name>
<evidence type="ECO:0000256" key="6">
    <source>
        <dbReference type="ARBA" id="ARBA00022989"/>
    </source>
</evidence>
<gene>
    <name evidence="11" type="ORF">F5I99_16230</name>
</gene>
<feature type="transmembrane region" description="Helical" evidence="8">
    <location>
        <begin position="122"/>
        <end position="146"/>
    </location>
</feature>
<feature type="transmembrane region" description="Helical" evidence="8">
    <location>
        <begin position="21"/>
        <end position="39"/>
    </location>
</feature>
<keyword evidence="3" id="KW-0997">Cell inner membrane</keyword>
<keyword evidence="7 8" id="KW-0472">Membrane</keyword>
<dbReference type="InterPro" id="IPR058130">
    <property type="entry name" value="PEA_transf_C"/>
</dbReference>
<dbReference type="GO" id="GO:0016776">
    <property type="term" value="F:phosphotransferase activity, phosphate group as acceptor"/>
    <property type="evidence" value="ECO:0007669"/>
    <property type="project" value="TreeGrafter"/>
</dbReference>
<keyword evidence="12" id="KW-1185">Reference proteome</keyword>
<evidence type="ECO:0000259" key="9">
    <source>
        <dbReference type="Pfam" id="PF00884"/>
    </source>
</evidence>
<keyword evidence="5 8" id="KW-0812">Transmembrane</keyword>
<reference evidence="11 12" key="1">
    <citation type="submission" date="2019-09" db="EMBL/GenBank/DDBJ databases">
        <title>Nitrincola iocasae sp. nov., a bacterium isolated from the sediment collected at a cold seep field in South China Sea.</title>
        <authorList>
            <person name="Zhang H."/>
            <person name="Wang H."/>
            <person name="Li C."/>
        </authorList>
    </citation>
    <scope>NUCLEOTIDE SEQUENCE [LARGE SCALE GENOMIC DNA]</scope>
    <source>
        <strain evidence="11 12">KXZD1103</strain>
    </source>
</reference>
<evidence type="ECO:0000259" key="10">
    <source>
        <dbReference type="Pfam" id="PF08019"/>
    </source>
</evidence>
<protein>
    <submittedName>
        <fullName evidence="11">Phosphoethanolamine--lipid A transferase</fullName>
    </submittedName>
</protein>
<dbReference type="KEGG" id="nik:F5I99_16230"/>
<dbReference type="InterPro" id="IPR012549">
    <property type="entry name" value="EptA-like_N"/>
</dbReference>
<evidence type="ECO:0000256" key="7">
    <source>
        <dbReference type="ARBA" id="ARBA00023136"/>
    </source>
</evidence>
<evidence type="ECO:0000256" key="1">
    <source>
        <dbReference type="ARBA" id="ARBA00004429"/>
    </source>
</evidence>
<evidence type="ECO:0000313" key="11">
    <source>
        <dbReference type="EMBL" id="QEW07913.1"/>
    </source>
</evidence>
<evidence type="ECO:0000256" key="4">
    <source>
        <dbReference type="ARBA" id="ARBA00022679"/>
    </source>
</evidence>
<dbReference type="PANTHER" id="PTHR30443">
    <property type="entry name" value="INNER MEMBRANE PROTEIN"/>
    <property type="match status" value="1"/>
</dbReference>
<evidence type="ECO:0000313" key="12">
    <source>
        <dbReference type="Proteomes" id="UP000325606"/>
    </source>
</evidence>
<feature type="domain" description="Sulfatase N-terminal" evidence="9">
    <location>
        <begin position="238"/>
        <end position="527"/>
    </location>
</feature>
<dbReference type="RefSeq" id="WP_151057807.1">
    <property type="nucleotide sequence ID" value="NZ_CP044222.1"/>
</dbReference>
<organism evidence="11 12">
    <name type="scientific">Nitrincola iocasae</name>
    <dbReference type="NCBI Taxonomy" id="2614693"/>
    <lineage>
        <taxon>Bacteria</taxon>
        <taxon>Pseudomonadati</taxon>
        <taxon>Pseudomonadota</taxon>
        <taxon>Gammaproteobacteria</taxon>
        <taxon>Oceanospirillales</taxon>
        <taxon>Oceanospirillaceae</taxon>
        <taxon>Nitrincola</taxon>
    </lineage>
</organism>
<evidence type="ECO:0000256" key="8">
    <source>
        <dbReference type="SAM" id="Phobius"/>
    </source>
</evidence>
<keyword evidence="4 11" id="KW-0808">Transferase</keyword>
<feature type="transmembrane region" description="Helical" evidence="8">
    <location>
        <begin position="51"/>
        <end position="69"/>
    </location>
</feature>
<dbReference type="PROSITE" id="PS51257">
    <property type="entry name" value="PROKAR_LIPOPROTEIN"/>
    <property type="match status" value="1"/>
</dbReference>
<feature type="transmembrane region" description="Helical" evidence="8">
    <location>
        <begin position="81"/>
        <end position="102"/>
    </location>
</feature>
<dbReference type="Pfam" id="PF00884">
    <property type="entry name" value="Sulfatase"/>
    <property type="match status" value="1"/>
</dbReference>
<sequence length="544" mass="60978">MVFSGYKSYLLRLNKLFSTPLAPWQLTVACAFILTVFYNKPAMSSVTSLDSTGLFFAILFMLFLINLFICQLFSVRYLQKIWLVFLIAIGAVGQYFMLQYGVVLDKTMLVNVIETDVREATGLLNVGMIKYFLLYLIFPMIIIVFLKIKPLSFKLFLKGYVVTLAGSLVMLSLLLFSQYQSYAGVFREHRYLKHQALPLSVISATTSIMHTESADSEPFQVYATDAKLIQSSSVKPKLVIMVLGETVRADHLGINGYSRNTTPKLSSRDLINFGAVEACGTTTAVSVPCLFSYLQRSEFDDNKAKNSDNLLDVLQRAGIKVIWRDNNSGCKGMCNRVEQDPLFAENSDFSCKAGECPDIAMLHALPQTITTHSTPQQNVLVVLHQLGNHGPEYYKRSLPEQKVFMPECQTNLLGECEQEHIINAYDNAIVATDSLLDDTIEMLMDLNEQYDTALLYLSDHGESLGENGVYLHGLPYWMAPEAQTRVPMLLWLSDGFKQRAEFDVGCLSRSEHVSHDNIFASMLSLFSVQTEAKQAPLDLIGLCS</sequence>
<dbReference type="CDD" id="cd16017">
    <property type="entry name" value="LptA"/>
    <property type="match status" value="1"/>
</dbReference>
<dbReference type="Pfam" id="PF08019">
    <property type="entry name" value="EptA_B_N"/>
    <property type="match status" value="1"/>
</dbReference>
<dbReference type="InterPro" id="IPR000917">
    <property type="entry name" value="Sulfatase_N"/>
</dbReference>
<accession>A0A5J6LHQ2</accession>
<dbReference type="Proteomes" id="UP000325606">
    <property type="component" value="Chromosome"/>
</dbReference>
<dbReference type="PANTHER" id="PTHR30443:SF0">
    <property type="entry name" value="PHOSPHOETHANOLAMINE TRANSFERASE EPTA"/>
    <property type="match status" value="1"/>
</dbReference>
<evidence type="ECO:0000256" key="3">
    <source>
        <dbReference type="ARBA" id="ARBA00022519"/>
    </source>
</evidence>